<organism evidence="2 3">
    <name type="scientific">Candidatus Uhrbacteria bacterium CG_4_9_14_3_um_filter_41_35</name>
    <dbReference type="NCBI Taxonomy" id="1975034"/>
    <lineage>
        <taxon>Bacteria</taxon>
        <taxon>Candidatus Uhriibacteriota</taxon>
    </lineage>
</organism>
<accession>A0A2M7XDM1</accession>
<sequence>MRVIKKILNKIAAVLFPRFCIRCNVEGELLCDVCKVFWVPVVPEPTAELTATFAYADPIARGLITAWKYSYDLSAFKILQQKIRPELGPLKQLVEKEGIQAIVPVSLHHRRRLERGFDQSELLAEFLSVELNIPARNLLLRNRATGKQAERKDDERATEMQQTPFQLAGLSVPERLLLVDDVWTTGSTVRAAIRALDPEGRKDVFVYTIAKGR</sequence>
<dbReference type="PANTHER" id="PTHR47505:SF1">
    <property type="entry name" value="DNA UTILIZATION PROTEIN YHGH"/>
    <property type="match status" value="1"/>
</dbReference>
<dbReference type="InterPro" id="IPR029057">
    <property type="entry name" value="PRTase-like"/>
</dbReference>
<dbReference type="Gene3D" id="3.40.50.2020">
    <property type="match status" value="1"/>
</dbReference>
<dbReference type="SUPFAM" id="SSF53271">
    <property type="entry name" value="PRTase-like"/>
    <property type="match status" value="1"/>
</dbReference>
<dbReference type="Proteomes" id="UP000231263">
    <property type="component" value="Unassembled WGS sequence"/>
</dbReference>
<evidence type="ECO:0000313" key="3">
    <source>
        <dbReference type="Proteomes" id="UP000231263"/>
    </source>
</evidence>
<name>A0A2M7XDM1_9BACT</name>
<reference evidence="3" key="1">
    <citation type="submission" date="2017-09" db="EMBL/GenBank/DDBJ databases">
        <title>Depth-based differentiation of microbial function through sediment-hosted aquifers and enrichment of novel symbionts in the deep terrestrial subsurface.</title>
        <authorList>
            <person name="Probst A.J."/>
            <person name="Ladd B."/>
            <person name="Jarett J.K."/>
            <person name="Geller-Mcgrath D.E."/>
            <person name="Sieber C.M.K."/>
            <person name="Emerson J.B."/>
            <person name="Anantharaman K."/>
            <person name="Thomas B.C."/>
            <person name="Malmstrom R."/>
            <person name="Stieglmeier M."/>
            <person name="Klingl A."/>
            <person name="Woyke T."/>
            <person name="Ryan C.M."/>
            <person name="Banfield J.F."/>
        </authorList>
    </citation>
    <scope>NUCLEOTIDE SEQUENCE [LARGE SCALE GENOMIC DNA]</scope>
</reference>
<dbReference type="InterPro" id="IPR000836">
    <property type="entry name" value="PRTase_dom"/>
</dbReference>
<evidence type="ECO:0000313" key="2">
    <source>
        <dbReference type="EMBL" id="PJA45932.1"/>
    </source>
</evidence>
<dbReference type="InterPro" id="IPR051910">
    <property type="entry name" value="ComF/GntX_DNA_util-trans"/>
</dbReference>
<comment type="caution">
    <text evidence="2">The sequence shown here is derived from an EMBL/GenBank/DDBJ whole genome shotgun (WGS) entry which is preliminary data.</text>
</comment>
<dbReference type="AlphaFoldDB" id="A0A2M7XDM1"/>
<evidence type="ECO:0000256" key="1">
    <source>
        <dbReference type="ARBA" id="ARBA00008007"/>
    </source>
</evidence>
<dbReference type="EMBL" id="PFWT01000022">
    <property type="protein sequence ID" value="PJA45932.1"/>
    <property type="molecule type" value="Genomic_DNA"/>
</dbReference>
<protein>
    <submittedName>
        <fullName evidence="2">Uncharacterized protein</fullName>
    </submittedName>
</protein>
<proteinExistence type="inferred from homology"/>
<comment type="similarity">
    <text evidence="1">Belongs to the ComF/GntX family.</text>
</comment>
<dbReference type="PANTHER" id="PTHR47505">
    <property type="entry name" value="DNA UTILIZATION PROTEIN YHGH"/>
    <property type="match status" value="1"/>
</dbReference>
<gene>
    <name evidence="2" type="ORF">CO173_04175</name>
</gene>
<dbReference type="CDD" id="cd06223">
    <property type="entry name" value="PRTases_typeI"/>
    <property type="match status" value="1"/>
</dbReference>